<dbReference type="KEGG" id="aqu:100635066"/>
<dbReference type="EnsemblMetazoa" id="Aqu2.1.28813_001">
    <property type="protein sequence ID" value="Aqu2.1.28813_001"/>
    <property type="gene ID" value="Aqu2.1.28813"/>
</dbReference>
<dbReference type="STRING" id="400682.A0A1X7UM16"/>
<dbReference type="AlphaFoldDB" id="A0A1X7UM16"/>
<dbReference type="Pfam" id="PF00134">
    <property type="entry name" value="Cyclin_N"/>
    <property type="match status" value="1"/>
</dbReference>
<dbReference type="InterPro" id="IPR006671">
    <property type="entry name" value="Cyclin_N"/>
</dbReference>
<accession>A0A1X7UM16</accession>
<dbReference type="OrthoDB" id="9983043at2759"/>
<keyword evidence="4" id="KW-1185">Reference proteome</keyword>
<feature type="domain" description="Cyclin N-terminal" evidence="2">
    <location>
        <begin position="128"/>
        <end position="246"/>
    </location>
</feature>
<dbReference type="SUPFAM" id="SSF47954">
    <property type="entry name" value="Cyclin-like"/>
    <property type="match status" value="1"/>
</dbReference>
<protein>
    <recommendedName>
        <fullName evidence="2">Cyclin N-terminal domain-containing protein</fullName>
    </recommendedName>
</protein>
<dbReference type="PANTHER" id="PTHR21615">
    <property type="entry name" value="CYCLIN N-TERMINAL DOMAIN-CONTAINING PROTEIN 1"/>
    <property type="match status" value="1"/>
</dbReference>
<dbReference type="CDD" id="cd20541">
    <property type="entry name" value="CYCLIN_CNTD1"/>
    <property type="match status" value="1"/>
</dbReference>
<evidence type="ECO:0000256" key="1">
    <source>
        <dbReference type="SAM" id="MobiDB-lite"/>
    </source>
</evidence>
<dbReference type="GO" id="GO:0035861">
    <property type="term" value="C:site of double-strand break"/>
    <property type="evidence" value="ECO:0007669"/>
    <property type="project" value="TreeGrafter"/>
</dbReference>
<feature type="compositionally biased region" description="Low complexity" evidence="1">
    <location>
        <begin position="49"/>
        <end position="68"/>
    </location>
</feature>
<reference evidence="3" key="2">
    <citation type="submission" date="2017-05" db="UniProtKB">
        <authorList>
            <consortium name="EnsemblMetazoa"/>
        </authorList>
    </citation>
    <scope>IDENTIFICATION</scope>
</reference>
<proteinExistence type="predicted"/>
<dbReference type="eggNOG" id="ENOG502QVK8">
    <property type="taxonomic scope" value="Eukaryota"/>
</dbReference>
<feature type="region of interest" description="Disordered" evidence="1">
    <location>
        <begin position="34"/>
        <end position="70"/>
    </location>
</feature>
<dbReference type="Proteomes" id="UP000007879">
    <property type="component" value="Unassembled WGS sequence"/>
</dbReference>
<dbReference type="EnsemblMetazoa" id="XM_003387360.2">
    <property type="protein sequence ID" value="XP_003387408.1"/>
    <property type="gene ID" value="LOC100635066"/>
</dbReference>
<gene>
    <name evidence="3" type="primary">100635066</name>
</gene>
<evidence type="ECO:0000313" key="3">
    <source>
        <dbReference type="EnsemblMetazoa" id="Aqu2.1.28813_001"/>
    </source>
</evidence>
<name>A0A1X7UM16_AMPQE</name>
<dbReference type="GO" id="GO:0007131">
    <property type="term" value="P:reciprocal meiotic recombination"/>
    <property type="evidence" value="ECO:0007669"/>
    <property type="project" value="TreeGrafter"/>
</dbReference>
<dbReference type="OMA" id="CFKETRI"/>
<organism evidence="3">
    <name type="scientific">Amphimedon queenslandica</name>
    <name type="common">Sponge</name>
    <dbReference type="NCBI Taxonomy" id="400682"/>
    <lineage>
        <taxon>Eukaryota</taxon>
        <taxon>Metazoa</taxon>
        <taxon>Porifera</taxon>
        <taxon>Demospongiae</taxon>
        <taxon>Heteroscleromorpha</taxon>
        <taxon>Haplosclerida</taxon>
        <taxon>Niphatidae</taxon>
        <taxon>Amphimedon</taxon>
    </lineage>
</organism>
<dbReference type="PANTHER" id="PTHR21615:SF2">
    <property type="entry name" value="CYCLIN N-TERMINAL DOMAIN-CONTAINING PROTEIN 1"/>
    <property type="match status" value="1"/>
</dbReference>
<reference evidence="4" key="1">
    <citation type="journal article" date="2010" name="Nature">
        <title>The Amphimedon queenslandica genome and the evolution of animal complexity.</title>
        <authorList>
            <person name="Srivastava M."/>
            <person name="Simakov O."/>
            <person name="Chapman J."/>
            <person name="Fahey B."/>
            <person name="Gauthier M.E."/>
            <person name="Mitros T."/>
            <person name="Richards G.S."/>
            <person name="Conaco C."/>
            <person name="Dacre M."/>
            <person name="Hellsten U."/>
            <person name="Larroux C."/>
            <person name="Putnam N.H."/>
            <person name="Stanke M."/>
            <person name="Adamska M."/>
            <person name="Darling A."/>
            <person name="Degnan S.M."/>
            <person name="Oakley T.H."/>
            <person name="Plachetzki D.C."/>
            <person name="Zhai Y."/>
            <person name="Adamski M."/>
            <person name="Calcino A."/>
            <person name="Cummins S.F."/>
            <person name="Goodstein D.M."/>
            <person name="Harris C."/>
            <person name="Jackson D.J."/>
            <person name="Leys S.P."/>
            <person name="Shu S."/>
            <person name="Woodcroft B.J."/>
            <person name="Vervoort M."/>
            <person name="Kosik K.S."/>
            <person name="Manning G."/>
            <person name="Degnan B.M."/>
            <person name="Rokhsar D.S."/>
        </authorList>
    </citation>
    <scope>NUCLEOTIDE SEQUENCE [LARGE SCALE GENOMIC DNA]</scope>
</reference>
<dbReference type="Gene3D" id="1.10.472.10">
    <property type="entry name" value="Cyclin-like"/>
    <property type="match status" value="1"/>
</dbReference>
<evidence type="ECO:0000259" key="2">
    <source>
        <dbReference type="Pfam" id="PF00134"/>
    </source>
</evidence>
<evidence type="ECO:0000313" key="4">
    <source>
        <dbReference type="Proteomes" id="UP000007879"/>
    </source>
</evidence>
<sequence length="371" mass="41649">MRRCTHNNTTRAAALVSSSSYLFGTKQVTTRYNKKRPKLEVAMEPHNQSLSSSPPSTSRTSSPSIFASPPEPLFNQRDSYLLLEDSLLALSRINTERVSGHSSSGEAHHVVPFDKCQGVFRTGRPIAHFMRMSHYFNLPPDIRCRAIELFHSFMSRHVCELYLHVQLSQTSNSPISWESVESRLAHQVSLRALTCLQLASKLSLHYKIINLSRARNFLAACGFRYAPSSLIQSEIRILKTLDYRINGPTPLDFIEVLLEALGHYDCTLPVKQFHGISVKILDAYYLSSSLLHDKIRTSDPKTPSSSKKEETPPLLELNYLLLASGIVGASAFILDQCKTDGIVEQLADITRILKDDIINIVALLLEHIMTD</sequence>
<dbReference type="InterPro" id="IPR036915">
    <property type="entry name" value="Cyclin-like_sf"/>
</dbReference>
<dbReference type="InParanoid" id="A0A1X7UM16"/>